<dbReference type="EMBL" id="LAOD01000016">
    <property type="protein sequence ID" value="KJV86199.1"/>
    <property type="molecule type" value="Genomic_DNA"/>
</dbReference>
<sequence length="40" mass="4230">MSISVLRCNALYASLAGSVACSSVCSEVTYMAFCVYVRSS</sequence>
<evidence type="ECO:0000313" key="2">
    <source>
        <dbReference type="Proteomes" id="UP000033722"/>
    </source>
</evidence>
<gene>
    <name evidence="1" type="ORF">APHCRT_0648</name>
</gene>
<protein>
    <recommendedName>
        <fullName evidence="3">Lipoprotein</fullName>
    </recommendedName>
</protein>
<proteinExistence type="predicted"/>
<dbReference type="PATRIC" id="fig|1359157.3.peg.322"/>
<dbReference type="PROSITE" id="PS51257">
    <property type="entry name" value="PROKAR_LIPOPROTEIN"/>
    <property type="match status" value="1"/>
</dbReference>
<comment type="caution">
    <text evidence="1">The sequence shown here is derived from an EMBL/GenBank/DDBJ whole genome shotgun (WGS) entry which is preliminary data.</text>
</comment>
<organism evidence="1 2">
    <name type="scientific">Anaplasma phagocytophilum str. CRT53-1</name>
    <dbReference type="NCBI Taxonomy" id="1359157"/>
    <lineage>
        <taxon>Bacteria</taxon>
        <taxon>Pseudomonadati</taxon>
        <taxon>Pseudomonadota</taxon>
        <taxon>Alphaproteobacteria</taxon>
        <taxon>Rickettsiales</taxon>
        <taxon>Anaplasmataceae</taxon>
        <taxon>Anaplasma</taxon>
        <taxon>phagocytophilum group</taxon>
    </lineage>
</organism>
<evidence type="ECO:0008006" key="3">
    <source>
        <dbReference type="Google" id="ProtNLM"/>
    </source>
</evidence>
<reference evidence="1 2" key="1">
    <citation type="submission" date="2015-01" db="EMBL/GenBank/DDBJ databases">
        <title>Genome Sequencing of Rickettsiales.</title>
        <authorList>
            <person name="Daugherty S.C."/>
            <person name="Su Q."/>
            <person name="Abolude K."/>
            <person name="Beier-Sexton M."/>
            <person name="Carlyon J.A."/>
            <person name="Carter R."/>
            <person name="Day N.P."/>
            <person name="Dumler S.J."/>
            <person name="Dyachenko V."/>
            <person name="Godinez A."/>
            <person name="Kurtti T.J."/>
            <person name="Lichay M."/>
            <person name="Mullins K.E."/>
            <person name="Ott S."/>
            <person name="Pappas-Brown V."/>
            <person name="Paris D.H."/>
            <person name="Patel P."/>
            <person name="Richards A.L."/>
            <person name="Sadzewicz L."/>
            <person name="Sears K."/>
            <person name="Seidman D."/>
            <person name="Sengamalay N."/>
            <person name="Stenos J."/>
            <person name="Tallon L.J."/>
            <person name="Vincent G."/>
            <person name="Fraser C.M."/>
            <person name="Munderloh U."/>
            <person name="Dunning-Hotopp J.C."/>
        </authorList>
    </citation>
    <scope>NUCLEOTIDE SEQUENCE [LARGE SCALE GENOMIC DNA]</scope>
    <source>
        <strain evidence="1 2">CRT53-1</strain>
    </source>
</reference>
<evidence type="ECO:0000313" key="1">
    <source>
        <dbReference type="EMBL" id="KJV86199.1"/>
    </source>
</evidence>
<dbReference type="Proteomes" id="UP000033722">
    <property type="component" value="Unassembled WGS sequence"/>
</dbReference>
<accession>A0A0F3Q424</accession>
<dbReference type="AlphaFoldDB" id="A0A0F3Q424"/>
<name>A0A0F3Q424_ANAPH</name>